<accession>A0A8S5MDZ0</accession>
<evidence type="ECO:0000256" key="1">
    <source>
        <dbReference type="SAM" id="MobiDB-lite"/>
    </source>
</evidence>
<reference evidence="2" key="1">
    <citation type="journal article" date="2021" name="Proc. Natl. Acad. Sci. U.S.A.">
        <title>A Catalog of Tens of Thousands of Viruses from Human Metagenomes Reveals Hidden Associations with Chronic Diseases.</title>
        <authorList>
            <person name="Tisza M.J."/>
            <person name="Buck C.B."/>
        </authorList>
    </citation>
    <scope>NUCLEOTIDE SEQUENCE</scope>
    <source>
        <strain evidence="2">Ct7Kl21</strain>
    </source>
</reference>
<organism evidence="2">
    <name type="scientific">Podoviridae sp. ct7Kl21</name>
    <dbReference type="NCBI Taxonomy" id="2826541"/>
    <lineage>
        <taxon>Viruses</taxon>
        <taxon>Duplodnaviria</taxon>
        <taxon>Heunggongvirae</taxon>
        <taxon>Uroviricota</taxon>
        <taxon>Caudoviricetes</taxon>
    </lineage>
</organism>
<feature type="compositionally biased region" description="Basic and acidic residues" evidence="1">
    <location>
        <begin position="27"/>
        <end position="51"/>
    </location>
</feature>
<evidence type="ECO:0000313" key="2">
    <source>
        <dbReference type="EMBL" id="DAD80155.1"/>
    </source>
</evidence>
<protein>
    <submittedName>
        <fullName evidence="2">Uncharacterized protein</fullName>
    </submittedName>
</protein>
<name>A0A8S5MDZ0_9CAUD</name>
<sequence length="265" mass="30141">MNGYWVVRTYEAGAVGEKTKFWVPGERPSKSGRREKQELRKQEQNEQSAEKSMARLLNANFHQGDLLLGLDYSEEGMQRILSWAREKGLPVDGSEEERMDAVREAAEHELRLVLRRVKREMAKAGVALRYVAITSDMDGDTGETVRVHHHLVVPAEAKEAFTEKWAGMGGVDWSPMSDQEDYTPIAAYLIRQVRRVPDAKKYVSSRNLVRPQPKDRVALTGAELRVPKGAKLLHRNEYKPGRPQYIRYVLPEDKQHRPPAGGKTA</sequence>
<feature type="region of interest" description="Disordered" evidence="1">
    <location>
        <begin position="22"/>
        <end position="51"/>
    </location>
</feature>
<dbReference type="EMBL" id="BK014880">
    <property type="protein sequence ID" value="DAD80155.1"/>
    <property type="molecule type" value="Genomic_DNA"/>
</dbReference>
<proteinExistence type="predicted"/>